<dbReference type="HOGENOM" id="CLU_143974_1_0_9"/>
<dbReference type="PANTHER" id="PTHR38456">
    <property type="entry name" value="CYCLIC DI-AMP RECEPTOR A"/>
    <property type="match status" value="1"/>
</dbReference>
<keyword evidence="2" id="KW-1185">Reference proteome</keyword>
<dbReference type="Gene3D" id="3.30.70.120">
    <property type="match status" value="1"/>
</dbReference>
<dbReference type="PANTHER" id="PTHR38456:SF1">
    <property type="entry name" value="CYCLIC DI-AMP RECEPTOR A"/>
    <property type="match status" value="1"/>
</dbReference>
<proteinExistence type="predicted"/>
<accession>E0NL81</accession>
<sequence>MKLVLAIVQDADSDDLIDEITKEGYRVTKVISTGGFLKSGNSTIMIGTDDSEVDRLIELISHNCKVREIIKSIQPMNMPGTSIATLPIKVKVGGATVFVLDVVDFKRF</sequence>
<dbReference type="RefSeq" id="WP_008901734.1">
    <property type="nucleotide sequence ID" value="NZ_GL397071.1"/>
</dbReference>
<dbReference type="Pfam" id="PF06153">
    <property type="entry name" value="CdAMP_rec"/>
    <property type="match status" value="1"/>
</dbReference>
<reference evidence="1 2" key="1">
    <citation type="submission" date="2010-07" db="EMBL/GenBank/DDBJ databases">
        <authorList>
            <person name="Muzny D."/>
            <person name="Qin X."/>
            <person name="Deng J."/>
            <person name="Jiang H."/>
            <person name="Liu Y."/>
            <person name="Qu J."/>
            <person name="Song X.-Z."/>
            <person name="Zhang L."/>
            <person name="Thornton R."/>
            <person name="Coyle M."/>
            <person name="Francisco L."/>
            <person name="Jackson L."/>
            <person name="Javaid M."/>
            <person name="Korchina V."/>
            <person name="Kovar C."/>
            <person name="Mata R."/>
            <person name="Mathew T."/>
            <person name="Ngo R."/>
            <person name="Nguyen L."/>
            <person name="Nguyen N."/>
            <person name="Okwuonu G."/>
            <person name="Ongeri F."/>
            <person name="Pham C."/>
            <person name="Simmons D."/>
            <person name="Wilczek-Boney K."/>
            <person name="Hale W."/>
            <person name="Jakkamsetti A."/>
            <person name="Pham P."/>
            <person name="Ruth R."/>
            <person name="San Lucas F."/>
            <person name="Warren J."/>
            <person name="Zhang J."/>
            <person name="Zhao Z."/>
            <person name="Zhou C."/>
            <person name="Zhu D."/>
            <person name="Lee S."/>
            <person name="Bess C."/>
            <person name="Blankenburg K."/>
            <person name="Forbes L."/>
            <person name="Fu Q."/>
            <person name="Gubbala S."/>
            <person name="Hirani K."/>
            <person name="Jayaseelan J.C."/>
            <person name="Lara F."/>
            <person name="Munidasa M."/>
            <person name="Palculict T."/>
            <person name="Patil S."/>
            <person name="Pu L.-L."/>
            <person name="Saada N."/>
            <person name="Tang L."/>
            <person name="Weissenberger G."/>
            <person name="Zhu Y."/>
            <person name="Hemphill L."/>
            <person name="Shang Y."/>
            <person name="Youmans B."/>
            <person name="Ayvaz T."/>
            <person name="Ross M."/>
            <person name="Santibanez J."/>
            <person name="Aqrawi P."/>
            <person name="Gross S."/>
            <person name="Joshi V."/>
            <person name="Fowler G."/>
            <person name="Nazareth L."/>
            <person name="Reid J."/>
            <person name="Worley K."/>
            <person name="Petrosino J."/>
            <person name="Highlander S."/>
            <person name="Gibbs R."/>
        </authorList>
    </citation>
    <scope>NUCLEOTIDE SEQUENCE [LARGE SCALE GENOMIC DNA]</scope>
    <source>
        <strain evidence="1 2">ATCC BAA-1640</strain>
    </source>
</reference>
<dbReference type="eggNOG" id="COG3870">
    <property type="taxonomic scope" value="Bacteria"/>
</dbReference>
<protein>
    <recommendedName>
        <fullName evidence="3">Nitrogen regulatory protein P-II</fullName>
    </recommendedName>
</protein>
<dbReference type="SUPFAM" id="SSF54913">
    <property type="entry name" value="GlnB-like"/>
    <property type="match status" value="1"/>
</dbReference>
<evidence type="ECO:0000313" key="1">
    <source>
        <dbReference type="EMBL" id="EFM25456.1"/>
    </source>
</evidence>
<dbReference type="InterPro" id="IPR011322">
    <property type="entry name" value="N-reg_PII-like_a/b"/>
</dbReference>
<name>E0NL81_9FIRM</name>
<dbReference type="InterPro" id="IPR010375">
    <property type="entry name" value="CdAMP_rec"/>
</dbReference>
<gene>
    <name evidence="1" type="ORF">HMPREF9225_0920</name>
</gene>
<dbReference type="Proteomes" id="UP000003280">
    <property type="component" value="Unassembled WGS sequence"/>
</dbReference>
<dbReference type="InterPro" id="IPR015867">
    <property type="entry name" value="N-reg_PII/ATP_PRibTrfase_C"/>
</dbReference>
<dbReference type="AlphaFoldDB" id="E0NL81"/>
<dbReference type="OrthoDB" id="9794275at2"/>
<dbReference type="EMBL" id="AEEH01000035">
    <property type="protein sequence ID" value="EFM25456.1"/>
    <property type="molecule type" value="Genomic_DNA"/>
</dbReference>
<organism evidence="1 2">
    <name type="scientific">Peptoniphilus duerdenii ATCC BAA-1640</name>
    <dbReference type="NCBI Taxonomy" id="862517"/>
    <lineage>
        <taxon>Bacteria</taxon>
        <taxon>Bacillati</taxon>
        <taxon>Bacillota</taxon>
        <taxon>Tissierellia</taxon>
        <taxon>Tissierellales</taxon>
        <taxon>Peptoniphilaceae</taxon>
        <taxon>Peptoniphilus</taxon>
    </lineage>
</organism>
<evidence type="ECO:0000313" key="2">
    <source>
        <dbReference type="Proteomes" id="UP000003280"/>
    </source>
</evidence>
<evidence type="ECO:0008006" key="3">
    <source>
        <dbReference type="Google" id="ProtNLM"/>
    </source>
</evidence>
<dbReference type="STRING" id="862517.HMPREF9225_0920"/>
<comment type="caution">
    <text evidence="1">The sequence shown here is derived from an EMBL/GenBank/DDBJ whole genome shotgun (WGS) entry which is preliminary data.</text>
</comment>